<sequence length="192" mass="21527">MPNGFVTTSSFGCPAVAQCCTGILCFERPKRTTKRASGCLDSCFELGRRPSQKDVEHDIVDFGYVICGHCDCCIGYGLQSFRTVGYVERFATRLGFVTPPMRPELAGSRLFMWTTMLLYVKVHTSLHASYASLKRVCANQAPSVMNTGKHRREKQAHSFSCSHKSESYVPVRNVFSEEALKEVQVGLRQRKL</sequence>
<dbReference type="AlphaFoldDB" id="G7YHN6"/>
<organism evidence="1 2">
    <name type="scientific">Clonorchis sinensis</name>
    <name type="common">Chinese liver fluke</name>
    <dbReference type="NCBI Taxonomy" id="79923"/>
    <lineage>
        <taxon>Eukaryota</taxon>
        <taxon>Metazoa</taxon>
        <taxon>Spiralia</taxon>
        <taxon>Lophotrochozoa</taxon>
        <taxon>Platyhelminthes</taxon>
        <taxon>Trematoda</taxon>
        <taxon>Digenea</taxon>
        <taxon>Opisthorchiida</taxon>
        <taxon>Opisthorchiata</taxon>
        <taxon>Opisthorchiidae</taxon>
        <taxon>Clonorchis</taxon>
    </lineage>
</organism>
<accession>G7YHN6</accession>
<gene>
    <name evidence="1" type="ORF">CLF_108134</name>
</gene>
<evidence type="ECO:0000313" key="1">
    <source>
        <dbReference type="EMBL" id="GAA52469.1"/>
    </source>
</evidence>
<reference key="2">
    <citation type="submission" date="2011-10" db="EMBL/GenBank/DDBJ databases">
        <title>The genome and transcriptome sequence of Clonorchis sinensis provide insights into the carcinogenic liver fluke.</title>
        <authorList>
            <person name="Wang X."/>
            <person name="Huang Y."/>
            <person name="Chen W."/>
            <person name="Liu H."/>
            <person name="Guo L."/>
            <person name="Chen Y."/>
            <person name="Luo F."/>
            <person name="Zhou W."/>
            <person name="Sun J."/>
            <person name="Mao Q."/>
            <person name="Liang P."/>
            <person name="Zhou C."/>
            <person name="Tian Y."/>
            <person name="Men J."/>
            <person name="Lv X."/>
            <person name="Huang L."/>
            <person name="Zhou J."/>
            <person name="Hu Y."/>
            <person name="Li R."/>
            <person name="Zhang F."/>
            <person name="Lei H."/>
            <person name="Li X."/>
            <person name="Hu X."/>
            <person name="Liang C."/>
            <person name="Xu J."/>
            <person name="Wu Z."/>
            <person name="Yu X."/>
        </authorList>
    </citation>
    <scope>NUCLEOTIDE SEQUENCE</scope>
    <source>
        <strain>Henan</strain>
    </source>
</reference>
<dbReference type="Proteomes" id="UP000008909">
    <property type="component" value="Unassembled WGS sequence"/>
</dbReference>
<keyword evidence="2" id="KW-1185">Reference proteome</keyword>
<reference evidence="1" key="1">
    <citation type="journal article" date="2011" name="Genome Biol.">
        <title>The draft genome of the carcinogenic human liver fluke Clonorchis sinensis.</title>
        <authorList>
            <person name="Wang X."/>
            <person name="Chen W."/>
            <person name="Huang Y."/>
            <person name="Sun J."/>
            <person name="Men J."/>
            <person name="Liu H."/>
            <person name="Luo F."/>
            <person name="Guo L."/>
            <person name="Lv X."/>
            <person name="Deng C."/>
            <person name="Zhou C."/>
            <person name="Fan Y."/>
            <person name="Li X."/>
            <person name="Huang L."/>
            <person name="Hu Y."/>
            <person name="Liang C."/>
            <person name="Hu X."/>
            <person name="Xu J."/>
            <person name="Yu X."/>
        </authorList>
    </citation>
    <scope>NUCLEOTIDE SEQUENCE [LARGE SCALE GENOMIC DNA]</scope>
    <source>
        <strain evidence="1">Henan</strain>
    </source>
</reference>
<dbReference type="EMBL" id="DF143299">
    <property type="protein sequence ID" value="GAA52469.1"/>
    <property type="molecule type" value="Genomic_DNA"/>
</dbReference>
<name>G7YHN6_CLOSI</name>
<protein>
    <submittedName>
        <fullName evidence="1">Uncharacterized protein</fullName>
    </submittedName>
</protein>
<proteinExistence type="predicted"/>
<evidence type="ECO:0000313" key="2">
    <source>
        <dbReference type="Proteomes" id="UP000008909"/>
    </source>
</evidence>